<accession>A0A6L5YLJ6</accession>
<dbReference type="InterPro" id="IPR057596">
    <property type="entry name" value="RDRP_core"/>
</dbReference>
<evidence type="ECO:0000256" key="1">
    <source>
        <dbReference type="SAM" id="MobiDB-lite"/>
    </source>
</evidence>
<sequence length="1175" mass="137819">MDLQKQKETPKQKVMTLNAEQMFRYCEKNASDVFMLDLTDYSLQKNVVEQTEDREDCPLFHQIYRAIEEMEELGTLEITDKTIYDKLIIIDFDKVFRDDIYANNDLTQLKRKEKLDNAQYLVENGLDILFEDGKDKIHFEAFDKSGSMSRTSRISFVADELREELDKRLNLGMDFTQIDYVDSKYYAYRGLYLSSSKRICHEDIDLNESTVVIIKDERMREYKDLKTGDVAEKPFTDRKYDRDIPSIGTAEVEKIAKVDDEREEIYWKFDEKNCTEDKKNKLPSLYVDIPFDGMGFISPTYAEKLNEALGISGATSFQIRMPFVKGMLHTVDVHGFLKKYNKHGNKEKLVYEDAFGCERDLNNAQIFITESMFKALKWIKQYLKNNNAEYESNKNDPMKFYFAKFEEFDHGLYISATNLSYGKKAITHLNYQVINTLKFEKKQQFDALIKKHRDYIKDPIKFIREYGAAESEDNASLARTVIPNWKKAVLKNEKLRSDIYIKSQLQNIQKGLLTQLVEGKIIVEGQNRYLCRDLLPLLVSLLEKYEDAKDFYYTYLFTGFYMPMDGKDSKAEELELGHLSYYAFFRNPHLSRNEQALLRRFTETDEETYENNVHVTNVSYEKYMEFYKLYEKYFGKLTGIVMVPRGSAVPLILGGADFDGDLVKVIYNQEVVKAVAKGRTYEEESGENKKGIKYKYYKRRLPVIKIPDYKDQNDNVNEKEQNNKDTSKKKDVKVPWSHIINTFSNKIGLISDTAISIGQKEYGRGNESEIEFASKEPSCAKCTLLTGLEIDAAKNGKHPNLDTILKKDIEKSSYISFLHNFKKLKGQSNYSIDRLKVNEGSKKEESDIKYIEFYVTAEGTKARFKLTDDGTYINELPKVFKESLEEYKKAFTDNTRKNAKKVTHSFFEYPKNLSEKEKKAIEEYKKACRSVLDYYHFYANIFLPRLRNEKEKNFYAPENIERNLFQIYDEETAMAIRQKVVPSICRKIKESVSNQNSIETMIERLEEEQWVLLPQKERDKALTRIIGNEVKPVAFEEEEIKFLCHFNQQGYKMLWLILSLAAGPQYKSFGTFKDTIEKGKPYSEGDNIKELDKSLENIVCDYYNNSAINTEAKIYKVCLSELREISKSKELERKLKISALYELTEESAQYRKFFWDTFWWDNLDKVIRKEKKDVK</sequence>
<dbReference type="RefSeq" id="WP_154496654.1">
    <property type="nucleotide sequence ID" value="NZ_VUMU01000011.1"/>
</dbReference>
<dbReference type="EMBL" id="VUMU01000011">
    <property type="protein sequence ID" value="MST58507.1"/>
    <property type="molecule type" value="Genomic_DNA"/>
</dbReference>
<dbReference type="Proteomes" id="UP000476055">
    <property type="component" value="Unassembled WGS sequence"/>
</dbReference>
<dbReference type="AlphaFoldDB" id="A0A6L5YLJ6"/>
<organism evidence="3 4">
    <name type="scientific">Waltera intestinalis</name>
    <dbReference type="NCBI Taxonomy" id="2606635"/>
    <lineage>
        <taxon>Bacteria</taxon>
        <taxon>Bacillati</taxon>
        <taxon>Bacillota</taxon>
        <taxon>Clostridia</taxon>
        <taxon>Lachnospirales</taxon>
        <taxon>Lachnospiraceae</taxon>
        <taxon>Waltera</taxon>
    </lineage>
</organism>
<evidence type="ECO:0000313" key="3">
    <source>
        <dbReference type="EMBL" id="MST58507.1"/>
    </source>
</evidence>
<keyword evidence="4" id="KW-1185">Reference proteome</keyword>
<gene>
    <name evidence="3" type="ORF">FYJ59_09720</name>
</gene>
<name>A0A6L5YLJ6_9FIRM</name>
<comment type="caution">
    <text evidence="3">The sequence shown here is derived from an EMBL/GenBank/DDBJ whole genome shotgun (WGS) entry which is preliminary data.</text>
</comment>
<proteinExistence type="predicted"/>
<evidence type="ECO:0000259" key="2">
    <source>
        <dbReference type="Pfam" id="PF05183"/>
    </source>
</evidence>
<protein>
    <recommendedName>
        <fullName evidence="2">RDRP core domain-containing protein</fullName>
    </recommendedName>
</protein>
<dbReference type="GO" id="GO:0003968">
    <property type="term" value="F:RNA-directed RNA polymerase activity"/>
    <property type="evidence" value="ECO:0007669"/>
    <property type="project" value="InterPro"/>
</dbReference>
<feature type="domain" description="RDRP core" evidence="2">
    <location>
        <begin position="648"/>
        <end position="817"/>
    </location>
</feature>
<reference evidence="3 4" key="1">
    <citation type="submission" date="2019-08" db="EMBL/GenBank/DDBJ databases">
        <title>In-depth cultivation of the pig gut microbiome towards novel bacterial diversity and tailored functional studies.</title>
        <authorList>
            <person name="Wylensek D."/>
            <person name="Hitch T.C.A."/>
            <person name="Clavel T."/>
        </authorList>
    </citation>
    <scope>NUCLEOTIDE SEQUENCE [LARGE SCALE GENOMIC DNA]</scope>
    <source>
        <strain evidence="3 4">WCA3-601-WT-6H</strain>
    </source>
</reference>
<dbReference type="Pfam" id="PF05183">
    <property type="entry name" value="RdRP"/>
    <property type="match status" value="1"/>
</dbReference>
<evidence type="ECO:0000313" key="4">
    <source>
        <dbReference type="Proteomes" id="UP000476055"/>
    </source>
</evidence>
<feature type="region of interest" description="Disordered" evidence="1">
    <location>
        <begin position="710"/>
        <end position="730"/>
    </location>
</feature>